<dbReference type="SUPFAM" id="SSF52317">
    <property type="entry name" value="Class I glutamine amidotransferase-like"/>
    <property type="match status" value="1"/>
</dbReference>
<dbReference type="PANTHER" id="PTHR40469:SF2">
    <property type="entry name" value="GALACTOSE-BINDING DOMAIN-LIKE SUPERFAMILY PROTEIN"/>
    <property type="match status" value="1"/>
</dbReference>
<organism evidence="2 3">
    <name type="scientific">Jiulongibacter sediminis</name>
    <dbReference type="NCBI Taxonomy" id="1605367"/>
    <lineage>
        <taxon>Bacteria</taxon>
        <taxon>Pseudomonadati</taxon>
        <taxon>Bacteroidota</taxon>
        <taxon>Cytophagia</taxon>
        <taxon>Cytophagales</taxon>
        <taxon>Leadbetterellaceae</taxon>
        <taxon>Jiulongibacter</taxon>
    </lineage>
</organism>
<dbReference type="InterPro" id="IPR029010">
    <property type="entry name" value="ThuA-like"/>
</dbReference>
<sequence>MLVIALISFSLISCSGTEEEAEETTIKALIIDGQSNHGIWPKTTAMMKDYLENTGLFTVDVARTKYLWLGPHSQMDSTQLMENYLLYTLDDKEYFPLSKPQMDSTFSPDFSQYDLVISNFGWLAAELPEQTKRNLEEFVANGGGFIVTHAANNSWEKWEEFNKMIGLGGWGGRNEESGPYVYYNQANELVTDTTAGSGGSHGPQQEGIVIIREPEHPIVKGMPSQWKHTMDEIYDRLRGPAENMTVLATSFSGAVENSPPWSPEVPGTDRHEPMFMAIDYQKGRVLNISYGHSDLSWECIGLKTILERGAEWVATGEVTQPLPENFPTENEVSKIDWSK</sequence>
<dbReference type="PANTHER" id="PTHR40469">
    <property type="entry name" value="SECRETED GLYCOSYL HYDROLASE"/>
    <property type="match status" value="1"/>
</dbReference>
<evidence type="ECO:0000259" key="1">
    <source>
        <dbReference type="Pfam" id="PF06283"/>
    </source>
</evidence>
<comment type="caution">
    <text evidence="2">The sequence shown here is derived from an EMBL/GenBank/DDBJ whole genome shotgun (WGS) entry which is preliminary data.</text>
</comment>
<dbReference type="CDD" id="cd03143">
    <property type="entry name" value="A4_beta-galactosidase_middle_domain"/>
    <property type="match status" value="1"/>
</dbReference>
<dbReference type="Pfam" id="PF06283">
    <property type="entry name" value="ThuA"/>
    <property type="match status" value="1"/>
</dbReference>
<accession>A0A0P7BYX9</accession>
<dbReference type="AlphaFoldDB" id="A0A0P7BYX9"/>
<dbReference type="Gene3D" id="3.40.50.880">
    <property type="match status" value="1"/>
</dbReference>
<reference evidence="2 3" key="1">
    <citation type="submission" date="2015-07" db="EMBL/GenBank/DDBJ databases">
        <title>The draft genome sequence of Leadbetterella sp. JN14-9.</title>
        <authorList>
            <person name="Liu Y."/>
            <person name="Du J."/>
            <person name="Shao Z."/>
        </authorList>
    </citation>
    <scope>NUCLEOTIDE SEQUENCE [LARGE SCALE GENOMIC DNA]</scope>
    <source>
        <strain evidence="2 3">JN14-9</strain>
    </source>
</reference>
<dbReference type="STRING" id="1605367.AFM12_03310"/>
<dbReference type="InterPro" id="IPR029062">
    <property type="entry name" value="Class_I_gatase-like"/>
</dbReference>
<keyword evidence="3" id="KW-1185">Reference proteome</keyword>
<proteinExistence type="predicted"/>
<protein>
    <recommendedName>
        <fullName evidence="1">ThuA-like domain-containing protein</fullName>
    </recommendedName>
</protein>
<feature type="domain" description="ThuA-like" evidence="1">
    <location>
        <begin position="100"/>
        <end position="313"/>
    </location>
</feature>
<gene>
    <name evidence="2" type="ORF">AFM12_03310</name>
</gene>
<dbReference type="PATRIC" id="fig|1605367.3.peg.2006"/>
<evidence type="ECO:0000313" key="2">
    <source>
        <dbReference type="EMBL" id="KPM50138.1"/>
    </source>
</evidence>
<name>A0A0P7BYX9_9BACT</name>
<evidence type="ECO:0000313" key="3">
    <source>
        <dbReference type="Proteomes" id="UP000050454"/>
    </source>
</evidence>
<dbReference type="Proteomes" id="UP000050454">
    <property type="component" value="Unassembled WGS sequence"/>
</dbReference>
<dbReference type="EMBL" id="LGTQ01000005">
    <property type="protein sequence ID" value="KPM50138.1"/>
    <property type="molecule type" value="Genomic_DNA"/>
</dbReference>